<dbReference type="Pfam" id="PF02485">
    <property type="entry name" value="Branch"/>
    <property type="match status" value="1"/>
</dbReference>
<evidence type="ECO:0000256" key="9">
    <source>
        <dbReference type="ARBA" id="ARBA00022989"/>
    </source>
</evidence>
<keyword evidence="12" id="KW-0325">Glycoprotein</keyword>
<feature type="compositionally biased region" description="Low complexity" evidence="16">
    <location>
        <begin position="957"/>
        <end position="967"/>
    </location>
</feature>
<keyword evidence="13 15" id="KW-0413">Isomerase</keyword>
<keyword evidence="20" id="KW-1185">Reference proteome</keyword>
<feature type="domain" description="PPIase FKBP-type" evidence="17">
    <location>
        <begin position="1356"/>
        <end position="1444"/>
    </location>
</feature>
<dbReference type="Gene3D" id="3.10.20.90">
    <property type="entry name" value="Phosphatidylinositol 3-kinase Catalytic Subunit, Chain A, domain 1"/>
    <property type="match status" value="1"/>
</dbReference>
<feature type="compositionally biased region" description="Low complexity" evidence="16">
    <location>
        <begin position="1143"/>
        <end position="1153"/>
    </location>
</feature>
<dbReference type="PANTHER" id="PTHR19297:SF185">
    <property type="entry name" value="BETA-1,3-GALACTOSYL-O-GLYCOSYL-GLYCOPROTEIN BETA-1,6-N-ACETYLGLUCOSAMINYLTRANSFERASE 3"/>
    <property type="match status" value="1"/>
</dbReference>
<dbReference type="InterPro" id="IPR001179">
    <property type="entry name" value="PPIase_FKBP_dom"/>
</dbReference>
<evidence type="ECO:0000256" key="2">
    <source>
        <dbReference type="ARBA" id="ARBA00004606"/>
    </source>
</evidence>
<keyword evidence="11" id="KW-0472">Membrane</keyword>
<feature type="region of interest" description="Disordered" evidence="16">
    <location>
        <begin position="215"/>
        <end position="498"/>
    </location>
</feature>
<organism evidence="19 20">
    <name type="scientific">Caenorhabditis auriculariae</name>
    <dbReference type="NCBI Taxonomy" id="2777116"/>
    <lineage>
        <taxon>Eukaryota</taxon>
        <taxon>Metazoa</taxon>
        <taxon>Ecdysozoa</taxon>
        <taxon>Nematoda</taxon>
        <taxon>Chromadorea</taxon>
        <taxon>Rhabditida</taxon>
        <taxon>Rhabditina</taxon>
        <taxon>Rhabditomorpha</taxon>
        <taxon>Rhabditoidea</taxon>
        <taxon>Rhabditidae</taxon>
        <taxon>Peloderinae</taxon>
        <taxon>Caenorhabditis</taxon>
    </lineage>
</organism>
<name>A0A8S1GM72_9PELO</name>
<feature type="compositionally biased region" description="Polar residues" evidence="16">
    <location>
        <begin position="188"/>
        <end position="198"/>
    </location>
</feature>
<dbReference type="EC" id="5.2.1.8" evidence="4 15"/>
<evidence type="ECO:0000256" key="12">
    <source>
        <dbReference type="ARBA" id="ARBA00023180"/>
    </source>
</evidence>
<dbReference type="PROSITE" id="PS50059">
    <property type="entry name" value="FKBP_PPIASE"/>
    <property type="match status" value="1"/>
</dbReference>
<keyword evidence="9" id="KW-1133">Transmembrane helix</keyword>
<dbReference type="GO" id="GO:0008375">
    <property type="term" value="F:acetylglucosaminyltransferase activity"/>
    <property type="evidence" value="ECO:0007669"/>
    <property type="project" value="TreeGrafter"/>
</dbReference>
<evidence type="ECO:0000256" key="11">
    <source>
        <dbReference type="ARBA" id="ARBA00023136"/>
    </source>
</evidence>
<evidence type="ECO:0000256" key="4">
    <source>
        <dbReference type="ARBA" id="ARBA00013194"/>
    </source>
</evidence>
<comment type="catalytic activity">
    <reaction evidence="1 15">
        <text>[protein]-peptidylproline (omega=180) = [protein]-peptidylproline (omega=0)</text>
        <dbReference type="Rhea" id="RHEA:16237"/>
        <dbReference type="Rhea" id="RHEA-COMP:10747"/>
        <dbReference type="Rhea" id="RHEA-COMP:10748"/>
        <dbReference type="ChEBI" id="CHEBI:83833"/>
        <dbReference type="ChEBI" id="CHEBI:83834"/>
        <dbReference type="EC" id="5.2.1.8"/>
    </reaction>
</comment>
<evidence type="ECO:0000313" key="19">
    <source>
        <dbReference type="EMBL" id="CAD6184345.1"/>
    </source>
</evidence>
<feature type="compositionally biased region" description="Polar residues" evidence="16">
    <location>
        <begin position="1117"/>
        <end position="1132"/>
    </location>
</feature>
<evidence type="ECO:0000256" key="13">
    <source>
        <dbReference type="ARBA" id="ARBA00023235"/>
    </source>
</evidence>
<evidence type="ECO:0000256" key="10">
    <source>
        <dbReference type="ARBA" id="ARBA00023110"/>
    </source>
</evidence>
<dbReference type="Proteomes" id="UP000835052">
    <property type="component" value="Unassembled WGS sequence"/>
</dbReference>
<dbReference type="PANTHER" id="PTHR19297">
    <property type="entry name" value="GLYCOSYLTRANSFERASE 14 FAMILY MEMBER"/>
    <property type="match status" value="1"/>
</dbReference>
<feature type="domain" description="PB1" evidence="18">
    <location>
        <begin position="11"/>
        <end position="90"/>
    </location>
</feature>
<keyword evidence="7" id="KW-0812">Transmembrane</keyword>
<dbReference type="InterPro" id="IPR003406">
    <property type="entry name" value="Glyco_trans_14"/>
</dbReference>
<evidence type="ECO:0000256" key="14">
    <source>
        <dbReference type="ARBA" id="ARBA00038150"/>
    </source>
</evidence>
<comment type="subcellular location">
    <subcellularLocation>
        <location evidence="2">Membrane</location>
        <topology evidence="2">Single-pass type II membrane protein</topology>
    </subcellularLocation>
</comment>
<feature type="compositionally biased region" description="Low complexity" evidence="16">
    <location>
        <begin position="374"/>
        <end position="419"/>
    </location>
</feature>
<feature type="compositionally biased region" description="Low complexity" evidence="16">
    <location>
        <begin position="317"/>
        <end position="329"/>
    </location>
</feature>
<evidence type="ECO:0000256" key="8">
    <source>
        <dbReference type="ARBA" id="ARBA00022968"/>
    </source>
</evidence>
<dbReference type="FunFam" id="3.10.50.40:FF:000025">
    <property type="entry name" value="Peptidylprolyl isomerase"/>
    <property type="match status" value="1"/>
</dbReference>
<evidence type="ECO:0000256" key="5">
    <source>
        <dbReference type="ARBA" id="ARBA00022676"/>
    </source>
</evidence>
<evidence type="ECO:0000259" key="18">
    <source>
        <dbReference type="PROSITE" id="PS51745"/>
    </source>
</evidence>
<evidence type="ECO:0000256" key="16">
    <source>
        <dbReference type="SAM" id="MobiDB-lite"/>
    </source>
</evidence>
<dbReference type="Gene3D" id="3.10.50.40">
    <property type="match status" value="1"/>
</dbReference>
<evidence type="ECO:0000256" key="7">
    <source>
        <dbReference type="ARBA" id="ARBA00022692"/>
    </source>
</evidence>
<feature type="region of interest" description="Disordered" evidence="16">
    <location>
        <begin position="151"/>
        <end position="202"/>
    </location>
</feature>
<dbReference type="Pfam" id="PF00564">
    <property type="entry name" value="PB1"/>
    <property type="match status" value="1"/>
</dbReference>
<evidence type="ECO:0000256" key="1">
    <source>
        <dbReference type="ARBA" id="ARBA00000971"/>
    </source>
</evidence>
<feature type="region of interest" description="Disordered" evidence="16">
    <location>
        <begin position="1105"/>
        <end position="1153"/>
    </location>
</feature>
<accession>A0A8S1GM72</accession>
<gene>
    <name evidence="19" type="ORF">CAUJ_LOCUS264</name>
</gene>
<dbReference type="InterPro" id="IPR000270">
    <property type="entry name" value="PB1_dom"/>
</dbReference>
<feature type="region of interest" description="Disordered" evidence="16">
    <location>
        <begin position="1032"/>
        <end position="1079"/>
    </location>
</feature>
<dbReference type="InterPro" id="IPR053793">
    <property type="entry name" value="PB1-like"/>
</dbReference>
<dbReference type="PROSITE" id="PS51745">
    <property type="entry name" value="PB1"/>
    <property type="match status" value="1"/>
</dbReference>
<reference evidence="19" key="1">
    <citation type="submission" date="2020-10" db="EMBL/GenBank/DDBJ databases">
        <authorList>
            <person name="Kikuchi T."/>
        </authorList>
    </citation>
    <scope>NUCLEOTIDE SEQUENCE</scope>
    <source>
        <strain evidence="19">NKZ352</strain>
    </source>
</reference>
<feature type="compositionally biased region" description="Polar residues" evidence="16">
    <location>
        <begin position="297"/>
        <end position="309"/>
    </location>
</feature>
<sequence length="1444" mass="160629">MVEYNSTGLTSTILKARFGSEIRKLPLHHGNDLAMADLVIKLQRIFKISPEKNVVIKYKDSDGDLITITDDSDLLLALSADSSVLNIDLSIDSKAYESVQNIQQQVENIKLDVQRLLASLCILESSGITHQEVSTGGKNLSSISAATVHPLSKVEPRSEQEDQLSLKQTYDAPDSPVPSDRPEIPATIQPSSHEQVLTDSHRAPVEEDIPLETSYQSSEHNHFEGHGYNGALQNPPLQDPHHFSQLPPNEAHFAPPASIPSFPTSNSAPPPPSAQNVPPLGNFAPPPMQFQAQQKPGQATPQSSVSSTPIPQPHNFGPPQGQPGAQQQQHTFAPRPGNFAPPPHQHASFAPPPSSEPQQFIQSHSAGLPPPSAPFSALPSEQQFGAPPQHQQQQFGAPPQQQQFGAPPQQQQFGQPPQHLDNSQQGAFAPPPLSGQFGAPRNPQMQQPGFGPPPPSSAGFAPPQAMGGFAPPPSGTAPSGINPFARGPNGPPFRQSPYHQILGSRTISAPRSRLLLNPMTSRRSRKLFTTILHVTLILTSIFLCARIAVSFLQQTFTRPDYGGDILENHGAECDRMFDGDEYAIRRAALFHFNGSVVEQAIIQAEDKCEAFQKIFRFFDSPLSEEEAEFPIAYGLLVHSDVIQVMLLLSAIYQPQNQFCIGVDKNSEESFYMKMKQLAECYPNIHVFRALPIKWCSYEILTSVFSCVEYLAKIEAPWEYYQYLSGVDAPLKTNLEMVRIFKALNGTFNAEILPFEWYRLMWKRPWDSPLELYKTSLSATFSRASATFMISSPVVKKQMEFLKGTLCADESLWATVAGNPKELNMPGGFDARELLRRGPIRPTPIDETASRVEGRYNVTSYYVARYQQYVNRPPAKCKGYYYRLSCVFGVRDLPMLIRRHFHANRAKTKVEHLTSDMSDWTGLIERKPDLISFSLRYTPKKSFPGEDIRIRDNKNFSISSSSTKSSLSGKEATESDSDMSSNHDSRTSSQKMVDVKKWSRRNREDFWKAENMASDVERVLCEVEDLNNFVRSSYRFPKPNSRGSSRTPSKSTDSSRSVTTSSLGRASNSPCDPKQFDIKYPHSESEKLRIRVNDRLLSYLDSPIQTRTRSASKDRKTSSVSGTEKTHTQQKQLPLSKKKDEKTSSSSTSSSCSFRSFRENANQIAQMNNNRTICLDEERDHLGRLLSDPLAVTPFPRRTSVKTRQRARMLLRKMASSKKFAKRVDSSHTDTSTCSRASSDFLLNKRAEKNERCSSCGVCSLCAEACCTFQDKKKATDKSLVTASEVDRFKKRMNSLRQQMRNPQKPRKCDNLPKDGYDLTQSNSDINTSGKTPRYSNMPVDIETIKPGDEATFPKTGQTVTCHYVLTLENGKKIDSSRDRGSPFKFKIGRGEVIKGWDQGVAKMSVGQRAKLTISPDLGYGASGVSGAIPPNSTLIFDVELIATN</sequence>
<dbReference type="OrthoDB" id="5854369at2759"/>
<dbReference type="GO" id="GO:0003755">
    <property type="term" value="F:peptidyl-prolyl cis-trans isomerase activity"/>
    <property type="evidence" value="ECO:0007669"/>
    <property type="project" value="UniProtKB-KW"/>
</dbReference>
<feature type="compositionally biased region" description="Polar residues" evidence="16">
    <location>
        <begin position="1319"/>
        <end position="1334"/>
    </location>
</feature>
<keyword evidence="8" id="KW-0735">Signal-anchor</keyword>
<evidence type="ECO:0000259" key="17">
    <source>
        <dbReference type="PROSITE" id="PS50059"/>
    </source>
</evidence>
<dbReference type="SMART" id="SM00666">
    <property type="entry name" value="PB1"/>
    <property type="match status" value="1"/>
</dbReference>
<dbReference type="SUPFAM" id="SSF54277">
    <property type="entry name" value="CAD &amp; PB1 domains"/>
    <property type="match status" value="1"/>
</dbReference>
<feature type="region of interest" description="Disordered" evidence="16">
    <location>
        <begin position="957"/>
        <end position="995"/>
    </location>
</feature>
<dbReference type="EMBL" id="CAJGYM010000001">
    <property type="protein sequence ID" value="CAD6184345.1"/>
    <property type="molecule type" value="Genomic_DNA"/>
</dbReference>
<evidence type="ECO:0000313" key="20">
    <source>
        <dbReference type="Proteomes" id="UP000835052"/>
    </source>
</evidence>
<comment type="similarity">
    <text evidence="14">Belongs to the glycosyltransferase 14 family.</text>
</comment>
<dbReference type="GO" id="GO:0016020">
    <property type="term" value="C:membrane"/>
    <property type="evidence" value="ECO:0007669"/>
    <property type="project" value="UniProtKB-SubCell"/>
</dbReference>
<dbReference type="InterPro" id="IPR046357">
    <property type="entry name" value="PPIase_dom_sf"/>
</dbReference>
<feature type="compositionally biased region" description="Pro residues" evidence="16">
    <location>
        <begin position="339"/>
        <end position="355"/>
    </location>
</feature>
<protein>
    <recommendedName>
        <fullName evidence="4 15">peptidylprolyl isomerase</fullName>
        <ecNumber evidence="4 15">5.2.1.8</ecNumber>
    </recommendedName>
</protein>
<comment type="caution">
    <text evidence="19">The sequence shown here is derived from an EMBL/GenBank/DDBJ whole genome shotgun (WGS) entry which is preliminary data.</text>
</comment>
<dbReference type="SUPFAM" id="SSF54534">
    <property type="entry name" value="FKBP-like"/>
    <property type="match status" value="1"/>
</dbReference>
<evidence type="ECO:0000256" key="3">
    <source>
        <dbReference type="ARBA" id="ARBA00004922"/>
    </source>
</evidence>
<evidence type="ECO:0000256" key="15">
    <source>
        <dbReference type="PROSITE-ProRule" id="PRU00277"/>
    </source>
</evidence>
<keyword evidence="6" id="KW-0808">Transferase</keyword>
<comment type="pathway">
    <text evidence="3">Protein modification; protein glycosylation.</text>
</comment>
<proteinExistence type="inferred from homology"/>
<feature type="region of interest" description="Disordered" evidence="16">
    <location>
        <begin position="1319"/>
        <end position="1338"/>
    </location>
</feature>
<keyword evidence="5" id="KW-0328">Glycosyltransferase</keyword>
<feature type="compositionally biased region" description="Low complexity" evidence="16">
    <location>
        <begin position="1043"/>
        <end position="1061"/>
    </location>
</feature>
<dbReference type="Pfam" id="PF00254">
    <property type="entry name" value="FKBP_C"/>
    <property type="match status" value="1"/>
</dbReference>
<keyword evidence="10 15" id="KW-0697">Rotamase</keyword>
<evidence type="ECO:0000256" key="6">
    <source>
        <dbReference type="ARBA" id="ARBA00022679"/>
    </source>
</evidence>